<dbReference type="PANTHER" id="PTHR43639:SF1">
    <property type="entry name" value="SHORT-CHAIN DEHYDROGENASE_REDUCTASE FAMILY PROTEIN"/>
    <property type="match status" value="1"/>
</dbReference>
<dbReference type="InterPro" id="IPR020904">
    <property type="entry name" value="Sc_DH/Rdtase_CS"/>
</dbReference>
<dbReference type="RefSeq" id="WP_264772178.1">
    <property type="nucleotide sequence ID" value="NZ_JAPDOG010000010.1"/>
</dbReference>
<evidence type="ECO:0000313" key="3">
    <source>
        <dbReference type="EMBL" id="MCW3782427.1"/>
    </source>
</evidence>
<comment type="caution">
    <text evidence="3">The sequence shown here is derived from an EMBL/GenBank/DDBJ whole genome shotgun (WGS) entry which is preliminary data.</text>
</comment>
<dbReference type="InterPro" id="IPR036291">
    <property type="entry name" value="NAD(P)-bd_dom_sf"/>
</dbReference>
<dbReference type="PRINTS" id="PR00081">
    <property type="entry name" value="GDHRDH"/>
</dbReference>
<dbReference type="InterPro" id="IPR002347">
    <property type="entry name" value="SDR_fam"/>
</dbReference>
<dbReference type="PRINTS" id="PR00080">
    <property type="entry name" value="SDRFAMILY"/>
</dbReference>
<evidence type="ECO:0000256" key="2">
    <source>
        <dbReference type="ARBA" id="ARBA00023002"/>
    </source>
</evidence>
<accession>A0ABT3J433</accession>
<dbReference type="Gene3D" id="3.40.50.720">
    <property type="entry name" value="NAD(P)-binding Rossmann-like Domain"/>
    <property type="match status" value="1"/>
</dbReference>
<proteinExistence type="inferred from homology"/>
<dbReference type="EMBL" id="JAPDOG010000010">
    <property type="protein sequence ID" value="MCW3782427.1"/>
    <property type="molecule type" value="Genomic_DNA"/>
</dbReference>
<dbReference type="PROSITE" id="PS00061">
    <property type="entry name" value="ADH_SHORT"/>
    <property type="match status" value="1"/>
</dbReference>
<gene>
    <name evidence="3" type="ORF">OM960_12605</name>
</gene>
<dbReference type="SUPFAM" id="SSF51735">
    <property type="entry name" value="NAD(P)-binding Rossmann-fold domains"/>
    <property type="match status" value="1"/>
</dbReference>
<dbReference type="CDD" id="cd05233">
    <property type="entry name" value="SDR_c"/>
    <property type="match status" value="1"/>
</dbReference>
<organism evidence="3 4">
    <name type="scientific">Defluviimonas salinarum</name>
    <dbReference type="NCBI Taxonomy" id="2992147"/>
    <lineage>
        <taxon>Bacteria</taxon>
        <taxon>Pseudomonadati</taxon>
        <taxon>Pseudomonadota</taxon>
        <taxon>Alphaproteobacteria</taxon>
        <taxon>Rhodobacterales</taxon>
        <taxon>Paracoccaceae</taxon>
        <taxon>Albidovulum</taxon>
    </lineage>
</organism>
<evidence type="ECO:0000313" key="4">
    <source>
        <dbReference type="Proteomes" id="UP001207582"/>
    </source>
</evidence>
<evidence type="ECO:0000256" key="1">
    <source>
        <dbReference type="ARBA" id="ARBA00006484"/>
    </source>
</evidence>
<comment type="similarity">
    <text evidence="1">Belongs to the short-chain dehydrogenases/reductases (SDR) family.</text>
</comment>
<keyword evidence="2" id="KW-0560">Oxidoreductase</keyword>
<protein>
    <submittedName>
        <fullName evidence="3">SDR family oxidoreductase</fullName>
    </submittedName>
</protein>
<name>A0ABT3J433_9RHOB</name>
<dbReference type="Pfam" id="PF13561">
    <property type="entry name" value="adh_short_C2"/>
    <property type="match status" value="1"/>
</dbReference>
<dbReference type="Proteomes" id="UP001207582">
    <property type="component" value="Unassembled WGS sequence"/>
</dbReference>
<keyword evidence="4" id="KW-1185">Reference proteome</keyword>
<dbReference type="PANTHER" id="PTHR43639">
    <property type="entry name" value="OXIDOREDUCTASE, SHORT-CHAIN DEHYDROGENASE/REDUCTASE FAMILY (AFU_ORTHOLOGUE AFUA_5G02870)"/>
    <property type="match status" value="1"/>
</dbReference>
<sequence>MSVLVVTGGSRGIGAAVCRGGARRGMAVCVNYVANGECAEAVVDEVRRDGGAAFARRANVGDPGEVAAMFAAVDERLGPVTALVNNAGIMGSTGRVEDLDVAKTQRIFDVNVLGPFYCAKEAVRRMSTRNGGPGGAIVNISSAAAKHGAPGAYLDYAVTKGAIETFTMGLAKELAGEGIRVNCVRPGFTRTEMNEEYMKDHPGWADEFLTRVPMGRSCSVEEMAEPVLWFLSDHASYVTGAVMDVTGGYTCP</sequence>
<reference evidence="3 4" key="1">
    <citation type="submission" date="2022-10" db="EMBL/GenBank/DDBJ databases">
        <title>Defluviimonas sp. CAU 1641 isolated from mud.</title>
        <authorList>
            <person name="Kim W."/>
        </authorList>
    </citation>
    <scope>NUCLEOTIDE SEQUENCE [LARGE SCALE GENOMIC DNA]</scope>
    <source>
        <strain evidence="3 4">CAU 1641</strain>
    </source>
</reference>